<dbReference type="Proteomes" id="UP000694867">
    <property type="component" value="Unplaced"/>
</dbReference>
<feature type="domain" description="BHLH" evidence="7">
    <location>
        <begin position="96"/>
        <end position="147"/>
    </location>
</feature>
<dbReference type="AlphaFoldDB" id="A0AAJ6VXP1"/>
<evidence type="ECO:0000313" key="8">
    <source>
        <dbReference type="Proteomes" id="UP000694867"/>
    </source>
</evidence>
<reference evidence="9" key="1">
    <citation type="submission" date="2025-08" db="UniProtKB">
        <authorList>
            <consortium name="RefSeq"/>
        </authorList>
    </citation>
    <scope>IDENTIFICATION</scope>
</reference>
<dbReference type="PANTHER" id="PTHR19290:SF162">
    <property type="entry name" value="TRANSCRIPTION FACTOR ATOH7"/>
    <property type="match status" value="1"/>
</dbReference>
<comment type="subcellular location">
    <subcellularLocation>
        <location evidence="1">Nucleus</location>
    </subcellularLocation>
</comment>
<dbReference type="RefSeq" id="XP_003743071.1">
    <property type="nucleotide sequence ID" value="XM_003743023.1"/>
</dbReference>
<feature type="region of interest" description="Disordered" evidence="6">
    <location>
        <begin position="1"/>
        <end position="43"/>
    </location>
</feature>
<dbReference type="CDD" id="cd11430">
    <property type="entry name" value="bHLH_TS_ATOH1_like"/>
    <property type="match status" value="1"/>
</dbReference>
<evidence type="ECO:0000313" key="9">
    <source>
        <dbReference type="RefSeq" id="XP_003743071.1"/>
    </source>
</evidence>
<dbReference type="InterPro" id="IPR011598">
    <property type="entry name" value="bHLH_dom"/>
</dbReference>
<dbReference type="GO" id="GO:0000981">
    <property type="term" value="F:DNA-binding transcription factor activity, RNA polymerase II-specific"/>
    <property type="evidence" value="ECO:0007669"/>
    <property type="project" value="TreeGrafter"/>
</dbReference>
<dbReference type="GO" id="GO:0007423">
    <property type="term" value="P:sensory organ development"/>
    <property type="evidence" value="ECO:0007669"/>
    <property type="project" value="TreeGrafter"/>
</dbReference>
<feature type="compositionally biased region" description="Polar residues" evidence="6">
    <location>
        <begin position="7"/>
        <end position="17"/>
    </location>
</feature>
<dbReference type="GO" id="GO:0005634">
    <property type="term" value="C:nucleus"/>
    <property type="evidence" value="ECO:0007669"/>
    <property type="project" value="UniProtKB-SubCell"/>
</dbReference>
<dbReference type="SUPFAM" id="SSF47459">
    <property type="entry name" value="HLH, helix-loop-helix DNA-binding domain"/>
    <property type="match status" value="1"/>
</dbReference>
<dbReference type="Gene3D" id="4.10.280.10">
    <property type="entry name" value="Helix-loop-helix DNA-binding domain"/>
    <property type="match status" value="1"/>
</dbReference>
<feature type="compositionally biased region" description="Acidic residues" evidence="6">
    <location>
        <begin position="24"/>
        <end position="43"/>
    </location>
</feature>
<protein>
    <submittedName>
        <fullName evidence="9">Protein atonal-like</fullName>
    </submittedName>
</protein>
<evidence type="ECO:0000256" key="3">
    <source>
        <dbReference type="ARBA" id="ARBA00022782"/>
    </source>
</evidence>
<organism evidence="8 9">
    <name type="scientific">Galendromus occidentalis</name>
    <name type="common">western predatory mite</name>
    <dbReference type="NCBI Taxonomy" id="34638"/>
    <lineage>
        <taxon>Eukaryota</taxon>
        <taxon>Metazoa</taxon>
        <taxon>Ecdysozoa</taxon>
        <taxon>Arthropoda</taxon>
        <taxon>Chelicerata</taxon>
        <taxon>Arachnida</taxon>
        <taxon>Acari</taxon>
        <taxon>Parasitiformes</taxon>
        <taxon>Mesostigmata</taxon>
        <taxon>Gamasina</taxon>
        <taxon>Phytoseioidea</taxon>
        <taxon>Phytoseiidae</taxon>
        <taxon>Typhlodrominae</taxon>
        <taxon>Galendromus</taxon>
    </lineage>
</organism>
<dbReference type="PROSITE" id="PS50888">
    <property type="entry name" value="BHLH"/>
    <property type="match status" value="1"/>
</dbReference>
<dbReference type="GO" id="GO:0045944">
    <property type="term" value="P:positive regulation of transcription by RNA polymerase II"/>
    <property type="evidence" value="ECO:0007669"/>
    <property type="project" value="TreeGrafter"/>
</dbReference>
<evidence type="ECO:0000256" key="2">
    <source>
        <dbReference type="ARBA" id="ARBA00022473"/>
    </source>
</evidence>
<evidence type="ECO:0000256" key="5">
    <source>
        <dbReference type="ARBA" id="ARBA00023242"/>
    </source>
</evidence>
<proteinExistence type="predicted"/>
<dbReference type="GO" id="GO:0046983">
    <property type="term" value="F:protein dimerization activity"/>
    <property type="evidence" value="ECO:0007669"/>
    <property type="project" value="InterPro"/>
</dbReference>
<dbReference type="KEGG" id="goe:100898837"/>
<keyword evidence="5" id="KW-0539">Nucleus</keyword>
<keyword evidence="2" id="KW-0217">Developmental protein</keyword>
<dbReference type="PANTHER" id="PTHR19290">
    <property type="entry name" value="BASIC HELIX-LOOP-HELIX PROTEIN NEUROGENIN-RELATED"/>
    <property type="match status" value="1"/>
</dbReference>
<dbReference type="GO" id="GO:0061564">
    <property type="term" value="P:axon development"/>
    <property type="evidence" value="ECO:0007669"/>
    <property type="project" value="TreeGrafter"/>
</dbReference>
<dbReference type="InterPro" id="IPR036638">
    <property type="entry name" value="HLH_DNA-bd_sf"/>
</dbReference>
<keyword evidence="4" id="KW-0524">Neurogenesis</keyword>
<dbReference type="Pfam" id="PF00010">
    <property type="entry name" value="HLH"/>
    <property type="match status" value="1"/>
</dbReference>
<keyword evidence="3" id="KW-0221">Differentiation</keyword>
<evidence type="ECO:0000256" key="6">
    <source>
        <dbReference type="SAM" id="MobiDB-lite"/>
    </source>
</evidence>
<keyword evidence="8" id="KW-1185">Reference proteome</keyword>
<dbReference type="GO" id="GO:0070888">
    <property type="term" value="F:E-box binding"/>
    <property type="evidence" value="ECO:0007669"/>
    <property type="project" value="TreeGrafter"/>
</dbReference>
<accession>A0AAJ6VXP1</accession>
<dbReference type="InterPro" id="IPR050359">
    <property type="entry name" value="bHLH_transcription_factors"/>
</dbReference>
<sequence>MEDFEALTSTPKKSLTPSRLDFMDSIDDDDDDESSDDFENCGDFVDDDRLSPLKDLQLQDILSRRMDLSWSDEHTVPEIGGRKKRKKKKKSPMTQYGRMAANARERRRMHKLNVAFDKLREVVPSVSDRKLSKYETLQIAQSYIQALAQLLSDVENVS</sequence>
<gene>
    <name evidence="9" type="primary">LOC100898837</name>
</gene>
<dbReference type="GeneID" id="100898837"/>
<feature type="region of interest" description="Disordered" evidence="6">
    <location>
        <begin position="76"/>
        <end position="96"/>
    </location>
</feature>
<evidence type="ECO:0000259" key="7">
    <source>
        <dbReference type="PROSITE" id="PS50888"/>
    </source>
</evidence>
<feature type="compositionally biased region" description="Basic residues" evidence="6">
    <location>
        <begin position="82"/>
        <end position="91"/>
    </location>
</feature>
<evidence type="ECO:0000256" key="1">
    <source>
        <dbReference type="ARBA" id="ARBA00004123"/>
    </source>
</evidence>
<dbReference type="SMART" id="SM00353">
    <property type="entry name" value="HLH"/>
    <property type="match status" value="1"/>
</dbReference>
<name>A0AAJ6VXP1_9ACAR</name>
<evidence type="ECO:0000256" key="4">
    <source>
        <dbReference type="ARBA" id="ARBA00022902"/>
    </source>
</evidence>